<comment type="similarity">
    <text evidence="1">Belongs to the CapA family.</text>
</comment>
<sequence length="446" mass="48543">MVPAVGGLFSNTRNDTDTPAKGQTVAEWRAPRTALVEQLSGAGSNVAAQAENPPRYLDLGTTKTGEGRVSFSAVGDNLFNENLLDIADAAAGAVGDGKYGFDGFYRKIKKKIASYDISFVNQETTLGGPDRYGYNGYPSYNTPDALAPVVAKVGWDVVNTNSNHTYDTWVPAIEHAQGVWNGLRDKLLTIGSFANEADRQAPRIVSCNGLRIAFLSYSYGQNGYAQADLPNAYFAVPYDAEVMREDVARSRAFADAVVVYLHAGVEYEHEPSETQRQWAQECVDAGVDLVIGSHVHVIQSMELLEAPDGQNVLAVYGLGDFLSGYHNNPDTIMSGLFSCVFERVDASGTQAKGEGSANRDESKDAAAEKEANVDPAFPPRRVRVTKATWTPLIEHWENGDSTVRTVKGYTDELARRNELLAGLPDPLGWIRDATNRVIGEDFEIDM</sequence>
<dbReference type="InParanoid" id="A0A414NF46"/>
<dbReference type="InterPro" id="IPR019079">
    <property type="entry name" value="Capsule_synth_CapA"/>
</dbReference>
<dbReference type="PANTHER" id="PTHR33393:SF11">
    <property type="entry name" value="POLYGLUTAMINE SYNTHESIS ACCESSORY PROTEIN RV0574C-RELATED"/>
    <property type="match status" value="1"/>
</dbReference>
<dbReference type="AlphaFoldDB" id="A0A414NF46"/>
<comment type="caution">
    <text evidence="4">The sequence shown here is derived from an EMBL/GenBank/DDBJ whole genome shotgun (WGS) entry which is preliminary data.</text>
</comment>
<evidence type="ECO:0000256" key="1">
    <source>
        <dbReference type="ARBA" id="ARBA00005662"/>
    </source>
</evidence>
<keyword evidence="5" id="KW-1185">Reference proteome</keyword>
<feature type="region of interest" description="Disordered" evidence="2">
    <location>
        <begin position="1"/>
        <end position="21"/>
    </location>
</feature>
<evidence type="ECO:0000313" key="4">
    <source>
        <dbReference type="EMBL" id="RHF38242.1"/>
    </source>
</evidence>
<dbReference type="RefSeq" id="WP_118102380.1">
    <property type="nucleotide sequence ID" value="NZ_CABJEU010000001.1"/>
</dbReference>
<dbReference type="Gene3D" id="3.60.21.10">
    <property type="match status" value="1"/>
</dbReference>
<organism evidence="4 5">
    <name type="scientific">Collinsella intestinalis</name>
    <dbReference type="NCBI Taxonomy" id="147207"/>
    <lineage>
        <taxon>Bacteria</taxon>
        <taxon>Bacillati</taxon>
        <taxon>Actinomycetota</taxon>
        <taxon>Coriobacteriia</taxon>
        <taxon>Coriobacteriales</taxon>
        <taxon>Coriobacteriaceae</taxon>
        <taxon>Collinsella</taxon>
    </lineage>
</organism>
<dbReference type="EMBL" id="QSLJ01000001">
    <property type="protein sequence ID" value="RHF38242.1"/>
    <property type="molecule type" value="Genomic_DNA"/>
</dbReference>
<dbReference type="Pfam" id="PF09587">
    <property type="entry name" value="PGA_cap"/>
    <property type="match status" value="1"/>
</dbReference>
<dbReference type="PANTHER" id="PTHR33393">
    <property type="entry name" value="POLYGLUTAMINE SYNTHESIS ACCESSORY PROTEIN RV0574C-RELATED"/>
    <property type="match status" value="1"/>
</dbReference>
<dbReference type="SUPFAM" id="SSF56300">
    <property type="entry name" value="Metallo-dependent phosphatases"/>
    <property type="match status" value="1"/>
</dbReference>
<reference evidence="4 5" key="1">
    <citation type="submission" date="2018-08" db="EMBL/GenBank/DDBJ databases">
        <title>A genome reference for cultivated species of the human gut microbiota.</title>
        <authorList>
            <person name="Zou Y."/>
            <person name="Xue W."/>
            <person name="Luo G."/>
        </authorList>
    </citation>
    <scope>NUCLEOTIDE SEQUENCE [LARGE SCALE GENOMIC DNA]</scope>
    <source>
        <strain evidence="4 5">AM25-33</strain>
    </source>
</reference>
<feature type="domain" description="Capsule synthesis protein CapA" evidence="3">
    <location>
        <begin position="70"/>
        <end position="325"/>
    </location>
</feature>
<feature type="region of interest" description="Disordered" evidence="2">
    <location>
        <begin position="349"/>
        <end position="372"/>
    </location>
</feature>
<accession>A0A414NF46</accession>
<dbReference type="SMART" id="SM00854">
    <property type="entry name" value="PGA_cap"/>
    <property type="match status" value="1"/>
</dbReference>
<protein>
    <submittedName>
        <fullName evidence="4">CapA family protein</fullName>
    </submittedName>
</protein>
<evidence type="ECO:0000256" key="2">
    <source>
        <dbReference type="SAM" id="MobiDB-lite"/>
    </source>
</evidence>
<name>A0A414NF46_9ACTN</name>
<dbReference type="InterPro" id="IPR052169">
    <property type="entry name" value="CW_Biosynth-Accessory"/>
</dbReference>
<evidence type="ECO:0000313" key="5">
    <source>
        <dbReference type="Proteomes" id="UP000283983"/>
    </source>
</evidence>
<gene>
    <name evidence="4" type="ORF">DW682_00515</name>
</gene>
<dbReference type="CDD" id="cd07381">
    <property type="entry name" value="MPP_CapA"/>
    <property type="match status" value="1"/>
</dbReference>
<evidence type="ECO:0000259" key="3">
    <source>
        <dbReference type="SMART" id="SM00854"/>
    </source>
</evidence>
<dbReference type="InterPro" id="IPR029052">
    <property type="entry name" value="Metallo-depent_PP-like"/>
</dbReference>
<feature type="compositionally biased region" description="Basic and acidic residues" evidence="2">
    <location>
        <begin position="357"/>
        <end position="372"/>
    </location>
</feature>
<proteinExistence type="inferred from homology"/>
<dbReference type="Proteomes" id="UP000283983">
    <property type="component" value="Unassembled WGS sequence"/>
</dbReference>